<gene>
    <name evidence="5" type="ORF">HJC23_014109</name>
</gene>
<feature type="domain" description="HMG box" evidence="4">
    <location>
        <begin position="82"/>
        <end position="201"/>
    </location>
</feature>
<evidence type="ECO:0000313" key="6">
    <source>
        <dbReference type="Proteomes" id="UP001516023"/>
    </source>
</evidence>
<comment type="caution">
    <text evidence="5">The sequence shown here is derived from an EMBL/GenBank/DDBJ whole genome shotgun (WGS) entry which is preliminary data.</text>
</comment>
<evidence type="ECO:0000259" key="4">
    <source>
        <dbReference type="PROSITE" id="PS50118"/>
    </source>
</evidence>
<dbReference type="GO" id="GO:0003677">
    <property type="term" value="F:DNA binding"/>
    <property type="evidence" value="ECO:0007669"/>
    <property type="project" value="UniProtKB-UniRule"/>
</dbReference>
<organism evidence="5 6">
    <name type="scientific">Cyclotella cryptica</name>
    <dbReference type="NCBI Taxonomy" id="29204"/>
    <lineage>
        <taxon>Eukaryota</taxon>
        <taxon>Sar</taxon>
        <taxon>Stramenopiles</taxon>
        <taxon>Ochrophyta</taxon>
        <taxon>Bacillariophyta</taxon>
        <taxon>Coscinodiscophyceae</taxon>
        <taxon>Thalassiosirophycidae</taxon>
        <taxon>Stephanodiscales</taxon>
        <taxon>Stephanodiscaceae</taxon>
        <taxon>Cyclotella</taxon>
    </lineage>
</organism>
<evidence type="ECO:0000256" key="3">
    <source>
        <dbReference type="SAM" id="Coils"/>
    </source>
</evidence>
<sequence>HFLSTPFNTAFEVRQDNHSPNHPNHFINVNTIKCDLYTYHNMTQHNFTTDNSSCIGHLSPKCQQSIVAVSASDLPKPSPMKPMRPLTAYHIFFQIEREYIIQTTPGADADSSIHDHKFYLPNVPRRYQNIKLAEDWYAGPGKRAKRKHRKSHGKIGFLELSRVVSQRWADLGNVDPETKAFVTGIAKRELDQYKREMKEYEALLKSVNGTVDDVVDVDKASKASAVPTKKSSSTKRVAKKAANAVPSLPDVPATPEVIPSFTCEEPQKSFSSHRTLITPPATPPPTELFFPSEFDIISVFTDVIPEATFSSEISIASPSISALPDNDVDYSISYVDNSGHHNPIGASDELFEDPVKRRRMSCNSIGGFDKDFYTVWSQ</sequence>
<dbReference type="SUPFAM" id="SSF47095">
    <property type="entry name" value="HMG-box"/>
    <property type="match status" value="1"/>
</dbReference>
<dbReference type="EMBL" id="JABMIG020000013">
    <property type="protein sequence ID" value="KAL3803561.1"/>
    <property type="molecule type" value="Genomic_DNA"/>
</dbReference>
<dbReference type="AlphaFoldDB" id="A0ABD3QWV8"/>
<name>A0ABD3QWV8_9STRA</name>
<dbReference type="PANTHER" id="PTHR48112">
    <property type="entry name" value="HIGH MOBILITY GROUP PROTEIN DSP1"/>
    <property type="match status" value="1"/>
</dbReference>
<feature type="DNA-binding region" description="HMG box" evidence="2">
    <location>
        <begin position="82"/>
        <end position="201"/>
    </location>
</feature>
<feature type="coiled-coil region" evidence="3">
    <location>
        <begin position="183"/>
        <end position="210"/>
    </location>
</feature>
<protein>
    <recommendedName>
        <fullName evidence="4">HMG box domain-containing protein</fullName>
    </recommendedName>
</protein>
<dbReference type="InterPro" id="IPR009071">
    <property type="entry name" value="HMG_box_dom"/>
</dbReference>
<keyword evidence="3" id="KW-0175">Coiled coil</keyword>
<proteinExistence type="predicted"/>
<evidence type="ECO:0000313" key="5">
    <source>
        <dbReference type="EMBL" id="KAL3803561.1"/>
    </source>
</evidence>
<dbReference type="PROSITE" id="PS50118">
    <property type="entry name" value="HMG_BOX_2"/>
    <property type="match status" value="1"/>
</dbReference>
<dbReference type="InterPro" id="IPR036910">
    <property type="entry name" value="HMG_box_dom_sf"/>
</dbReference>
<evidence type="ECO:0000256" key="2">
    <source>
        <dbReference type="PROSITE-ProRule" id="PRU00267"/>
    </source>
</evidence>
<dbReference type="InterPro" id="IPR050342">
    <property type="entry name" value="HMGB"/>
</dbReference>
<keyword evidence="1 2" id="KW-0238">DNA-binding</keyword>
<accession>A0ABD3QWV8</accession>
<dbReference type="GO" id="GO:0005634">
    <property type="term" value="C:nucleus"/>
    <property type="evidence" value="ECO:0007669"/>
    <property type="project" value="UniProtKB-UniRule"/>
</dbReference>
<dbReference type="Proteomes" id="UP001516023">
    <property type="component" value="Unassembled WGS sequence"/>
</dbReference>
<feature type="non-terminal residue" evidence="5">
    <location>
        <position position="1"/>
    </location>
</feature>
<dbReference type="PANTHER" id="PTHR48112:SF15">
    <property type="entry name" value="HMG BOX DOMAIN-CONTAINING PROTEIN"/>
    <property type="match status" value="1"/>
</dbReference>
<keyword evidence="6" id="KW-1185">Reference proteome</keyword>
<dbReference type="Gene3D" id="1.10.30.10">
    <property type="entry name" value="High mobility group box domain"/>
    <property type="match status" value="1"/>
</dbReference>
<keyword evidence="2" id="KW-0539">Nucleus</keyword>
<evidence type="ECO:0000256" key="1">
    <source>
        <dbReference type="ARBA" id="ARBA00023125"/>
    </source>
</evidence>
<reference evidence="5 6" key="1">
    <citation type="journal article" date="2020" name="G3 (Bethesda)">
        <title>Improved Reference Genome for Cyclotella cryptica CCMP332, a Model for Cell Wall Morphogenesis, Salinity Adaptation, and Lipid Production in Diatoms (Bacillariophyta).</title>
        <authorList>
            <person name="Roberts W.R."/>
            <person name="Downey K.M."/>
            <person name="Ruck E.C."/>
            <person name="Traller J.C."/>
            <person name="Alverson A.J."/>
        </authorList>
    </citation>
    <scope>NUCLEOTIDE SEQUENCE [LARGE SCALE GENOMIC DNA]</scope>
    <source>
        <strain evidence="5 6">CCMP332</strain>
    </source>
</reference>